<keyword evidence="1" id="KW-0175">Coiled coil</keyword>
<dbReference type="EMBL" id="LIAE01007317">
    <property type="protein sequence ID" value="PAV80107.1"/>
    <property type="molecule type" value="Genomic_DNA"/>
</dbReference>
<dbReference type="Proteomes" id="UP000218231">
    <property type="component" value="Unassembled WGS sequence"/>
</dbReference>
<reference evidence="3 4" key="1">
    <citation type="journal article" date="2017" name="Curr. Biol.">
        <title>Genome architecture and evolution of a unichromosomal asexual nematode.</title>
        <authorList>
            <person name="Fradin H."/>
            <person name="Zegar C."/>
            <person name="Gutwein M."/>
            <person name="Lucas J."/>
            <person name="Kovtun M."/>
            <person name="Corcoran D."/>
            <person name="Baugh L.R."/>
            <person name="Kiontke K."/>
            <person name="Gunsalus K."/>
            <person name="Fitch D.H."/>
            <person name="Piano F."/>
        </authorList>
    </citation>
    <scope>NUCLEOTIDE SEQUENCE [LARGE SCALE GENOMIC DNA]</scope>
    <source>
        <strain evidence="3">PF1309</strain>
    </source>
</reference>
<dbReference type="STRING" id="2018661.A0A2A2L1Z6"/>
<evidence type="ECO:0000256" key="1">
    <source>
        <dbReference type="SAM" id="Coils"/>
    </source>
</evidence>
<accession>A0A2A2L1Z6</accession>
<comment type="caution">
    <text evidence="3">The sequence shown here is derived from an EMBL/GenBank/DDBJ whole genome shotgun (WGS) entry which is preliminary data.</text>
</comment>
<protein>
    <submittedName>
        <fullName evidence="3">Uncharacterized protein</fullName>
    </submittedName>
</protein>
<organism evidence="3 4">
    <name type="scientific">Diploscapter pachys</name>
    <dbReference type="NCBI Taxonomy" id="2018661"/>
    <lineage>
        <taxon>Eukaryota</taxon>
        <taxon>Metazoa</taxon>
        <taxon>Ecdysozoa</taxon>
        <taxon>Nematoda</taxon>
        <taxon>Chromadorea</taxon>
        <taxon>Rhabditida</taxon>
        <taxon>Rhabditina</taxon>
        <taxon>Rhabditomorpha</taxon>
        <taxon>Rhabditoidea</taxon>
        <taxon>Rhabditidae</taxon>
        <taxon>Diploscapter</taxon>
    </lineage>
</organism>
<dbReference type="AlphaFoldDB" id="A0A2A2L1Z6"/>
<gene>
    <name evidence="3" type="ORF">WR25_11852</name>
</gene>
<proteinExistence type="predicted"/>
<feature type="coiled-coil region" evidence="1">
    <location>
        <begin position="27"/>
        <end position="58"/>
    </location>
</feature>
<sequence>MKTSNIPSKNSRRPRISRLCLLNKTKDDENSSNVKNLENQLRKLKIDQNNRIKNLQDRLRSLLLHHKNLSGGQIDAKLDGLPPEDPSSLPNGNRTAEDIGRQKTAEILHHPEELLKAFIYELEAEKLNIQKDIRLGILRMEQRLKEEAEIKFRVMNDAHERQIEKLNFIQMEKLRDVEAKYEIERTELLAKIEYLTDEVDTLREFRDQLSLDLSEARDKLIFQSDTVARSEIKRSEMAKELSELKNYKEKFQKDMRMLESLRRDLTRTKEANHNAKDQLIRVINERDELLLEVERLHQQLVESNKQLYEKVRDALSQD</sequence>
<evidence type="ECO:0000313" key="3">
    <source>
        <dbReference type="EMBL" id="PAV80107.1"/>
    </source>
</evidence>
<keyword evidence="4" id="KW-1185">Reference proteome</keyword>
<name>A0A2A2L1Z6_9BILA</name>
<feature type="coiled-coil region" evidence="1">
    <location>
        <begin position="234"/>
        <end position="306"/>
    </location>
</feature>
<evidence type="ECO:0000256" key="2">
    <source>
        <dbReference type="SAM" id="MobiDB-lite"/>
    </source>
</evidence>
<feature type="region of interest" description="Disordered" evidence="2">
    <location>
        <begin position="73"/>
        <end position="95"/>
    </location>
</feature>
<dbReference type="OrthoDB" id="5872296at2759"/>
<evidence type="ECO:0000313" key="4">
    <source>
        <dbReference type="Proteomes" id="UP000218231"/>
    </source>
</evidence>